<dbReference type="SUPFAM" id="SSF111369">
    <property type="entry name" value="HlyD-like secretion proteins"/>
    <property type="match status" value="1"/>
</dbReference>
<dbReference type="GO" id="GO:1990195">
    <property type="term" value="C:macrolide transmembrane transporter complex"/>
    <property type="evidence" value="ECO:0007669"/>
    <property type="project" value="InterPro"/>
</dbReference>
<evidence type="ECO:0000256" key="2">
    <source>
        <dbReference type="ARBA" id="ARBA00023054"/>
    </source>
</evidence>
<dbReference type="Pfam" id="PF25917">
    <property type="entry name" value="BSH_RND"/>
    <property type="match status" value="1"/>
</dbReference>
<keyword evidence="5" id="KW-0472">Membrane</keyword>
<evidence type="ECO:0000256" key="5">
    <source>
        <dbReference type="SAM" id="Phobius"/>
    </source>
</evidence>
<evidence type="ECO:0000313" key="10">
    <source>
        <dbReference type="Proteomes" id="UP000273405"/>
    </source>
</evidence>
<feature type="coiled-coil region" evidence="3">
    <location>
        <begin position="126"/>
        <end position="153"/>
    </location>
</feature>
<dbReference type="InterPro" id="IPR030190">
    <property type="entry name" value="MacA_alpha-hairpin_sf"/>
</dbReference>
<dbReference type="PANTHER" id="PTHR30469:SF33">
    <property type="entry name" value="SLR1207 PROTEIN"/>
    <property type="match status" value="1"/>
</dbReference>
<dbReference type="GO" id="GO:0030313">
    <property type="term" value="C:cell envelope"/>
    <property type="evidence" value="ECO:0007669"/>
    <property type="project" value="UniProtKB-SubCell"/>
</dbReference>
<dbReference type="InterPro" id="IPR058625">
    <property type="entry name" value="MdtA-like_BSH"/>
</dbReference>
<accession>A0A3A8NDW7</accession>
<feature type="transmembrane region" description="Helical" evidence="5">
    <location>
        <begin position="32"/>
        <end position="50"/>
    </location>
</feature>
<dbReference type="InterPro" id="IPR058624">
    <property type="entry name" value="MdtA-like_HH"/>
</dbReference>
<dbReference type="Proteomes" id="UP000273405">
    <property type="component" value="Unassembled WGS sequence"/>
</dbReference>
<feature type="region of interest" description="Disordered" evidence="4">
    <location>
        <begin position="409"/>
        <end position="447"/>
    </location>
</feature>
<evidence type="ECO:0000256" key="3">
    <source>
        <dbReference type="SAM" id="Coils"/>
    </source>
</evidence>
<keyword evidence="5" id="KW-0812">Transmembrane</keyword>
<gene>
    <name evidence="9" type="ORF">D7X12_20960</name>
</gene>
<comment type="caution">
    <text evidence="9">The sequence shown here is derived from an EMBL/GenBank/DDBJ whole genome shotgun (WGS) entry which is preliminary data.</text>
</comment>
<dbReference type="EMBL" id="RAWG01000133">
    <property type="protein sequence ID" value="RKH40391.1"/>
    <property type="molecule type" value="Genomic_DNA"/>
</dbReference>
<feature type="domain" description="CusB-like beta-barrel" evidence="8">
    <location>
        <begin position="251"/>
        <end position="327"/>
    </location>
</feature>
<evidence type="ECO:0000256" key="4">
    <source>
        <dbReference type="SAM" id="MobiDB-lite"/>
    </source>
</evidence>
<dbReference type="Gene3D" id="6.10.140.1990">
    <property type="match status" value="1"/>
</dbReference>
<dbReference type="Pfam" id="PF25876">
    <property type="entry name" value="HH_MFP_RND"/>
    <property type="match status" value="1"/>
</dbReference>
<sequence>MKALSEMPREAPTLAPVPLDEDEVRKRRMPRWAWVVGVLVVAALVVFWRVRAARQADVITYETTPAEARKLMAKVTATGTVAALVTVQVGSQVSGRIQELFVDYNSQVKKGQVIARIDPQLVQAALDRAKANMMAARANLQKARVNADVAKKQAARSKELRAQQFISQSELETAESAAASGQAEVTAAEGSVAQAQAALNEAEVNLKYTTIVSPTDGIVISRSVDVGQTVAASLQAPVLFTIAEDLRKMQINTSVSEADVGKLQPGMKASFTVDAYPGENFQGVIRQIRNEAITVQNVVTYLAILDVPNPELKLKPGMTANVTIVTQEKDQALSVPNTALRFRPAPPPGAPAQPVPPATKGTRTVYVLRRQEGEKPQPAAVSVRTGMTDGTYTEVVEGELKAGDRVITAANSPAGSTPPPSTPAGASPLGGGGGGRGGGGGMRRGGF</sequence>
<keyword evidence="2 3" id="KW-0175">Coiled coil</keyword>
<evidence type="ECO:0000259" key="6">
    <source>
        <dbReference type="Pfam" id="PF25876"/>
    </source>
</evidence>
<name>A0A3A8NDW7_9BACT</name>
<evidence type="ECO:0000256" key="1">
    <source>
        <dbReference type="ARBA" id="ARBA00009477"/>
    </source>
</evidence>
<evidence type="ECO:0000313" key="9">
    <source>
        <dbReference type="EMBL" id="RKH40391.1"/>
    </source>
</evidence>
<dbReference type="Gene3D" id="2.40.30.170">
    <property type="match status" value="1"/>
</dbReference>
<evidence type="ECO:0000259" key="7">
    <source>
        <dbReference type="Pfam" id="PF25917"/>
    </source>
</evidence>
<dbReference type="GO" id="GO:1990281">
    <property type="term" value="C:efflux pump complex"/>
    <property type="evidence" value="ECO:0007669"/>
    <property type="project" value="TreeGrafter"/>
</dbReference>
<dbReference type="PANTHER" id="PTHR30469">
    <property type="entry name" value="MULTIDRUG RESISTANCE PROTEIN MDTA"/>
    <property type="match status" value="1"/>
</dbReference>
<comment type="similarity">
    <text evidence="1">Belongs to the membrane fusion protein (MFP) (TC 8.A.1) family.</text>
</comment>
<feature type="domain" description="Multidrug resistance protein MdtA-like alpha-helical hairpin" evidence="6">
    <location>
        <begin position="133"/>
        <end position="209"/>
    </location>
</feature>
<dbReference type="GO" id="GO:0019898">
    <property type="term" value="C:extrinsic component of membrane"/>
    <property type="evidence" value="ECO:0007669"/>
    <property type="project" value="InterPro"/>
</dbReference>
<feature type="compositionally biased region" description="Gly residues" evidence="4">
    <location>
        <begin position="428"/>
        <end position="447"/>
    </location>
</feature>
<dbReference type="Pfam" id="PF25954">
    <property type="entry name" value="Beta-barrel_RND_2"/>
    <property type="match status" value="1"/>
</dbReference>
<dbReference type="InterPro" id="IPR006143">
    <property type="entry name" value="RND_pump_MFP"/>
</dbReference>
<keyword evidence="5" id="KW-1133">Transmembrane helix</keyword>
<dbReference type="Gene3D" id="2.40.420.20">
    <property type="match status" value="1"/>
</dbReference>
<reference evidence="10" key="1">
    <citation type="submission" date="2018-09" db="EMBL/GenBank/DDBJ databases">
        <authorList>
            <person name="Livingstone P.G."/>
            <person name="Whitworth D.E."/>
        </authorList>
    </citation>
    <scope>NUCLEOTIDE SEQUENCE [LARGE SCALE GENOMIC DNA]</scope>
    <source>
        <strain evidence="10">CA040B</strain>
    </source>
</reference>
<dbReference type="OrthoDB" id="9784484at2"/>
<feature type="domain" description="Multidrug resistance protein MdtA-like barrel-sandwich hybrid" evidence="7">
    <location>
        <begin position="86"/>
        <end position="239"/>
    </location>
</feature>
<proteinExistence type="inferred from homology"/>
<dbReference type="Gene3D" id="2.40.50.100">
    <property type="match status" value="1"/>
</dbReference>
<dbReference type="NCBIfam" id="TIGR01730">
    <property type="entry name" value="RND_mfp"/>
    <property type="match status" value="1"/>
</dbReference>
<dbReference type="InterPro" id="IPR058792">
    <property type="entry name" value="Beta-barrel_RND_2"/>
</dbReference>
<organism evidence="9 10">
    <name type="scientific">Corallococcus sicarius</name>
    <dbReference type="NCBI Taxonomy" id="2316726"/>
    <lineage>
        <taxon>Bacteria</taxon>
        <taxon>Pseudomonadati</taxon>
        <taxon>Myxococcota</taxon>
        <taxon>Myxococcia</taxon>
        <taxon>Myxococcales</taxon>
        <taxon>Cystobacterineae</taxon>
        <taxon>Myxococcaceae</taxon>
        <taxon>Corallococcus</taxon>
    </lineage>
</organism>
<dbReference type="AlphaFoldDB" id="A0A3A8NDW7"/>
<dbReference type="GO" id="GO:1990961">
    <property type="term" value="P:xenobiotic detoxification by transmembrane export across the plasma membrane"/>
    <property type="evidence" value="ECO:0007669"/>
    <property type="project" value="InterPro"/>
</dbReference>
<evidence type="ECO:0000259" key="8">
    <source>
        <dbReference type="Pfam" id="PF25954"/>
    </source>
</evidence>
<protein>
    <submittedName>
        <fullName evidence="9">Efflux RND transporter periplasmic adaptor subunit</fullName>
    </submittedName>
</protein>
<dbReference type="GO" id="GO:0015562">
    <property type="term" value="F:efflux transmembrane transporter activity"/>
    <property type="evidence" value="ECO:0007669"/>
    <property type="project" value="TreeGrafter"/>
</dbReference>
<keyword evidence="10" id="KW-1185">Reference proteome</keyword>